<organism evidence="2 3">
    <name type="scientific">Blautia obeum</name>
    <dbReference type="NCBI Taxonomy" id="40520"/>
    <lineage>
        <taxon>Bacteria</taxon>
        <taxon>Bacillati</taxon>
        <taxon>Bacillota</taxon>
        <taxon>Clostridia</taxon>
        <taxon>Lachnospirales</taxon>
        <taxon>Lachnospiraceae</taxon>
        <taxon>Blautia</taxon>
    </lineage>
</organism>
<dbReference type="RefSeq" id="WP_055052461.1">
    <property type="nucleotide sequence ID" value="NZ_CYZA01000001.1"/>
</dbReference>
<sequence length="69" mass="8064">MNEFLTIKEIAEKWNITPRRVQRMCAEGRIEGAKKFGRDWAIPADVEKPKDGRVTTGEYKNWRKNAKEA</sequence>
<name>A0A173WLZ5_9FIRM</name>
<evidence type="ECO:0000313" key="3">
    <source>
        <dbReference type="Proteomes" id="UP000095447"/>
    </source>
</evidence>
<dbReference type="Proteomes" id="UP000095447">
    <property type="component" value="Unassembled WGS sequence"/>
</dbReference>
<dbReference type="InterPro" id="IPR041657">
    <property type="entry name" value="HTH_17"/>
</dbReference>
<evidence type="ECO:0000313" key="2">
    <source>
        <dbReference type="EMBL" id="CUN39497.1"/>
    </source>
</evidence>
<evidence type="ECO:0000259" key="1">
    <source>
        <dbReference type="Pfam" id="PF12728"/>
    </source>
</evidence>
<feature type="domain" description="Helix-turn-helix" evidence="1">
    <location>
        <begin position="4"/>
        <end position="44"/>
    </location>
</feature>
<reference evidence="2 3" key="1">
    <citation type="submission" date="2015-09" db="EMBL/GenBank/DDBJ databases">
        <authorList>
            <consortium name="Pathogen Informatics"/>
        </authorList>
    </citation>
    <scope>NUCLEOTIDE SEQUENCE [LARGE SCALE GENOMIC DNA]</scope>
    <source>
        <strain evidence="2 3">2789STDY5608838</strain>
    </source>
</reference>
<dbReference type="EMBL" id="CYZA01000001">
    <property type="protein sequence ID" value="CUN39497.1"/>
    <property type="molecule type" value="Genomic_DNA"/>
</dbReference>
<proteinExistence type="predicted"/>
<accession>A0A173WLZ5</accession>
<protein>
    <submittedName>
        <fullName evidence="2">Helix-turn-helix domain</fullName>
    </submittedName>
</protein>
<dbReference type="Pfam" id="PF12728">
    <property type="entry name" value="HTH_17"/>
    <property type="match status" value="1"/>
</dbReference>
<dbReference type="AlphaFoldDB" id="A0A173WLZ5"/>
<gene>
    <name evidence="2" type="ORF">ERS852395_00184</name>
</gene>